<proteinExistence type="predicted"/>
<gene>
    <name evidence="1" type="ORF">EJB05_39457</name>
</gene>
<dbReference type="OrthoDB" id="1277335at2759"/>
<dbReference type="Pfam" id="PF05056">
    <property type="entry name" value="DUF674"/>
    <property type="match status" value="1"/>
</dbReference>
<feature type="non-terminal residue" evidence="1">
    <location>
        <position position="1"/>
    </location>
</feature>
<dbReference type="Gramene" id="TVU15914">
    <property type="protein sequence ID" value="TVU15914"/>
    <property type="gene ID" value="EJB05_39457"/>
</dbReference>
<accession>A0A5J9TX22</accession>
<comment type="caution">
    <text evidence="1">The sequence shown here is derived from an EMBL/GenBank/DDBJ whole genome shotgun (WGS) entry which is preliminary data.</text>
</comment>
<reference evidence="1 2" key="1">
    <citation type="journal article" date="2019" name="Sci. Rep.">
        <title>A high-quality genome of Eragrostis curvula grass provides insights into Poaceae evolution and supports new strategies to enhance forage quality.</title>
        <authorList>
            <person name="Carballo J."/>
            <person name="Santos B.A.C.M."/>
            <person name="Zappacosta D."/>
            <person name="Garbus I."/>
            <person name="Selva J.P."/>
            <person name="Gallo C.A."/>
            <person name="Diaz A."/>
            <person name="Albertini E."/>
            <person name="Caccamo M."/>
            <person name="Echenique V."/>
        </authorList>
    </citation>
    <scope>NUCLEOTIDE SEQUENCE [LARGE SCALE GENOMIC DNA]</scope>
    <source>
        <strain evidence="2">cv. Victoria</strain>
        <tissue evidence="1">Leaf</tissue>
    </source>
</reference>
<evidence type="ECO:0000313" key="1">
    <source>
        <dbReference type="EMBL" id="TVU15914.1"/>
    </source>
</evidence>
<evidence type="ECO:0000313" key="2">
    <source>
        <dbReference type="Proteomes" id="UP000324897"/>
    </source>
</evidence>
<name>A0A5J9TX22_9POAL</name>
<dbReference type="PANTHER" id="PTHR33103">
    <property type="entry name" value="OS01G0153900 PROTEIN"/>
    <property type="match status" value="1"/>
</dbReference>
<dbReference type="PANTHER" id="PTHR33103:SF86">
    <property type="entry name" value="OS04G0594500 PROTEIN"/>
    <property type="match status" value="1"/>
</dbReference>
<keyword evidence="2" id="KW-1185">Reference proteome</keyword>
<evidence type="ECO:0008006" key="3">
    <source>
        <dbReference type="Google" id="ProtNLM"/>
    </source>
</evidence>
<dbReference type="InterPro" id="IPR007750">
    <property type="entry name" value="DUF674"/>
</dbReference>
<dbReference type="AlphaFoldDB" id="A0A5J9TX22"/>
<organism evidence="1 2">
    <name type="scientific">Eragrostis curvula</name>
    <name type="common">weeping love grass</name>
    <dbReference type="NCBI Taxonomy" id="38414"/>
    <lineage>
        <taxon>Eukaryota</taxon>
        <taxon>Viridiplantae</taxon>
        <taxon>Streptophyta</taxon>
        <taxon>Embryophyta</taxon>
        <taxon>Tracheophyta</taxon>
        <taxon>Spermatophyta</taxon>
        <taxon>Magnoliopsida</taxon>
        <taxon>Liliopsida</taxon>
        <taxon>Poales</taxon>
        <taxon>Poaceae</taxon>
        <taxon>PACMAD clade</taxon>
        <taxon>Chloridoideae</taxon>
        <taxon>Eragrostideae</taxon>
        <taxon>Eragrostidinae</taxon>
        <taxon>Eragrostis</taxon>
    </lineage>
</organism>
<sequence length="286" mass="31703">MSKIEEPTIEVKLFVDKEKKKVLFAESDKEFVDVLFSFLTMPLGTIVRLMGKQSQIGCLDQIYKSVEDLSSDYFQTKACRTMLLAPLNAASSHCSRLKINVDDTKNREVYVCKDTGCCAHRAFSSVPDSACKCGKLMESSGQSPDTIGEIADGAGVFVNGFRDPANLEQKVLHLTSEKITGLLKRSLASKQPLTGLYFDDPMPYNDSSQCVLLPQNLNPETVTDNSDTLDNMKIRVVQMKNNSTLLYAEAGNDFIMGLLRAVLMSRNALGSVLLPPKKKKLSHLRY</sequence>
<dbReference type="Proteomes" id="UP000324897">
    <property type="component" value="Unassembled WGS sequence"/>
</dbReference>
<protein>
    <recommendedName>
        <fullName evidence="3">DUF674 domain-containing protein</fullName>
    </recommendedName>
</protein>
<dbReference type="EMBL" id="RWGY01000031">
    <property type="protein sequence ID" value="TVU15914.1"/>
    <property type="molecule type" value="Genomic_DNA"/>
</dbReference>